<dbReference type="PRINTS" id="PR00722">
    <property type="entry name" value="CHYMOTRYPSIN"/>
</dbReference>
<dbReference type="Proteomes" id="UP001201812">
    <property type="component" value="Unassembled WGS sequence"/>
</dbReference>
<protein>
    <submittedName>
        <fullName evidence="5">Trypsin domain-containing protein</fullName>
    </submittedName>
</protein>
<dbReference type="GO" id="GO:0004252">
    <property type="term" value="F:serine-type endopeptidase activity"/>
    <property type="evidence" value="ECO:0007669"/>
    <property type="project" value="InterPro"/>
</dbReference>
<evidence type="ECO:0000256" key="1">
    <source>
        <dbReference type="ARBA" id="ARBA00023157"/>
    </source>
</evidence>
<dbReference type="SUPFAM" id="SSF50494">
    <property type="entry name" value="Trypsin-like serine proteases"/>
    <property type="match status" value="1"/>
</dbReference>
<keyword evidence="3" id="KW-0378">Hydrolase</keyword>
<proteinExistence type="inferred from homology"/>
<dbReference type="AlphaFoldDB" id="A0AAD4MKY0"/>
<comment type="similarity">
    <text evidence="2">Belongs to the peptidase S1 family. CLIP subfamily.</text>
</comment>
<keyword evidence="1" id="KW-1015">Disulfide bond</keyword>
<dbReference type="PROSITE" id="PS50240">
    <property type="entry name" value="TRYPSIN_DOM"/>
    <property type="match status" value="1"/>
</dbReference>
<reference evidence="5" key="1">
    <citation type="submission" date="2022-01" db="EMBL/GenBank/DDBJ databases">
        <title>Genome Sequence Resource for Two Populations of Ditylenchus destructor, the Migratory Endoparasitic Phytonematode.</title>
        <authorList>
            <person name="Zhang H."/>
            <person name="Lin R."/>
            <person name="Xie B."/>
        </authorList>
    </citation>
    <scope>NUCLEOTIDE SEQUENCE</scope>
    <source>
        <strain evidence="5">BazhouSP</strain>
    </source>
</reference>
<dbReference type="InterPro" id="IPR009003">
    <property type="entry name" value="Peptidase_S1_PA"/>
</dbReference>
<dbReference type="InterPro" id="IPR043504">
    <property type="entry name" value="Peptidase_S1_PA_chymotrypsin"/>
</dbReference>
<dbReference type="EMBL" id="JAKKPZ010000295">
    <property type="protein sequence ID" value="KAI1696972.1"/>
    <property type="molecule type" value="Genomic_DNA"/>
</dbReference>
<sequence>MIIHGVESKPGRWPWLAYVDGCSGTIISREYVLTAAHCGVASHTKVIVGVANVSSPQSIVVPVEYSQEHPDFSKHVYETMNDIRIVKLGQPLNFTKYIRPICLPKIYNDALKQDAVIAGWGGTKETIFNGTNVLHEGKAQLTPSDDCKKNYEHIYTYNYTIIPKVHICAYGRNDTDVWHGDSGGPLMVSMEDNNGQNRWFEVSITSFGYRRYEDPSPPPVPYPQAPSVYTRITTFCDWIAKMTSNSVQCREL</sequence>
<evidence type="ECO:0000256" key="2">
    <source>
        <dbReference type="ARBA" id="ARBA00024195"/>
    </source>
</evidence>
<dbReference type="InterPro" id="IPR001314">
    <property type="entry name" value="Peptidase_S1A"/>
</dbReference>
<name>A0AAD4MKY0_9BILA</name>
<dbReference type="PROSITE" id="PS00134">
    <property type="entry name" value="TRYPSIN_HIS"/>
    <property type="match status" value="1"/>
</dbReference>
<dbReference type="GO" id="GO:0006508">
    <property type="term" value="P:proteolysis"/>
    <property type="evidence" value="ECO:0007669"/>
    <property type="project" value="UniProtKB-KW"/>
</dbReference>
<evidence type="ECO:0000256" key="3">
    <source>
        <dbReference type="RuleBase" id="RU363034"/>
    </source>
</evidence>
<organism evidence="5 6">
    <name type="scientific">Ditylenchus destructor</name>
    <dbReference type="NCBI Taxonomy" id="166010"/>
    <lineage>
        <taxon>Eukaryota</taxon>
        <taxon>Metazoa</taxon>
        <taxon>Ecdysozoa</taxon>
        <taxon>Nematoda</taxon>
        <taxon>Chromadorea</taxon>
        <taxon>Rhabditida</taxon>
        <taxon>Tylenchina</taxon>
        <taxon>Tylenchomorpha</taxon>
        <taxon>Sphaerularioidea</taxon>
        <taxon>Anguinidae</taxon>
        <taxon>Anguininae</taxon>
        <taxon>Ditylenchus</taxon>
    </lineage>
</organism>
<evidence type="ECO:0000259" key="4">
    <source>
        <dbReference type="PROSITE" id="PS50240"/>
    </source>
</evidence>
<dbReference type="InterPro" id="IPR033116">
    <property type="entry name" value="TRYPSIN_SER"/>
</dbReference>
<evidence type="ECO:0000313" key="5">
    <source>
        <dbReference type="EMBL" id="KAI1696972.1"/>
    </source>
</evidence>
<keyword evidence="3" id="KW-0645">Protease</keyword>
<dbReference type="InterPro" id="IPR051487">
    <property type="entry name" value="Ser/Thr_Proteases_Immune/Dev"/>
</dbReference>
<dbReference type="Pfam" id="PF00089">
    <property type="entry name" value="Trypsin"/>
    <property type="match status" value="1"/>
</dbReference>
<feature type="domain" description="Peptidase S1" evidence="4">
    <location>
        <begin position="2"/>
        <end position="244"/>
    </location>
</feature>
<dbReference type="PANTHER" id="PTHR24256">
    <property type="entry name" value="TRYPTASE-RELATED"/>
    <property type="match status" value="1"/>
</dbReference>
<keyword evidence="3" id="KW-0720">Serine protease</keyword>
<dbReference type="PROSITE" id="PS00135">
    <property type="entry name" value="TRYPSIN_SER"/>
    <property type="match status" value="1"/>
</dbReference>
<dbReference type="InterPro" id="IPR018114">
    <property type="entry name" value="TRYPSIN_HIS"/>
</dbReference>
<comment type="caution">
    <text evidence="5">The sequence shown here is derived from an EMBL/GenBank/DDBJ whole genome shotgun (WGS) entry which is preliminary data.</text>
</comment>
<evidence type="ECO:0000313" key="6">
    <source>
        <dbReference type="Proteomes" id="UP001201812"/>
    </source>
</evidence>
<dbReference type="InterPro" id="IPR001254">
    <property type="entry name" value="Trypsin_dom"/>
</dbReference>
<dbReference type="SMART" id="SM00020">
    <property type="entry name" value="Tryp_SPc"/>
    <property type="match status" value="1"/>
</dbReference>
<keyword evidence="6" id="KW-1185">Reference proteome</keyword>
<dbReference type="Gene3D" id="2.40.10.10">
    <property type="entry name" value="Trypsin-like serine proteases"/>
    <property type="match status" value="1"/>
</dbReference>
<dbReference type="CDD" id="cd00190">
    <property type="entry name" value="Tryp_SPc"/>
    <property type="match status" value="1"/>
</dbReference>
<accession>A0AAD4MKY0</accession>
<gene>
    <name evidence="5" type="ORF">DdX_18763</name>
</gene>